<comment type="caution">
    <text evidence="3">The sequence shown here is derived from an EMBL/GenBank/DDBJ whole genome shotgun (WGS) entry which is preliminary data.</text>
</comment>
<evidence type="ECO:0000259" key="2">
    <source>
        <dbReference type="PROSITE" id="PS51677"/>
    </source>
</evidence>
<dbReference type="CDD" id="cd10917">
    <property type="entry name" value="CE4_NodB_like_6s_7s"/>
    <property type="match status" value="1"/>
</dbReference>
<gene>
    <name evidence="3" type="ORF">NDI37_14975</name>
</gene>
<dbReference type="InterPro" id="IPR011330">
    <property type="entry name" value="Glyco_hydro/deAcase_b/a-brl"/>
</dbReference>
<feature type="domain" description="NodB homology" evidence="2">
    <location>
        <begin position="112"/>
        <end position="291"/>
    </location>
</feature>
<dbReference type="Proteomes" id="UP001442494">
    <property type="component" value="Unassembled WGS sequence"/>
</dbReference>
<dbReference type="Gene3D" id="3.20.20.370">
    <property type="entry name" value="Glycoside hydrolase/deacetylase"/>
    <property type="match status" value="1"/>
</dbReference>
<dbReference type="EMBL" id="JAMPKK010000032">
    <property type="protein sequence ID" value="MEP0865771.1"/>
    <property type="molecule type" value="Genomic_DNA"/>
</dbReference>
<feature type="transmembrane region" description="Helical" evidence="1">
    <location>
        <begin position="12"/>
        <end position="33"/>
    </location>
</feature>
<evidence type="ECO:0000313" key="4">
    <source>
        <dbReference type="Proteomes" id="UP001442494"/>
    </source>
</evidence>
<keyword evidence="4" id="KW-1185">Reference proteome</keyword>
<evidence type="ECO:0000256" key="1">
    <source>
        <dbReference type="SAM" id="Phobius"/>
    </source>
</evidence>
<dbReference type="PANTHER" id="PTHR10587">
    <property type="entry name" value="GLYCOSYL TRANSFERASE-RELATED"/>
    <property type="match status" value="1"/>
</dbReference>
<proteinExistence type="predicted"/>
<accession>A0ABV0JQU3</accession>
<name>A0ABV0JQU3_9CYAN</name>
<dbReference type="SUPFAM" id="SSF88713">
    <property type="entry name" value="Glycoside hydrolase/deacetylase"/>
    <property type="match status" value="1"/>
</dbReference>
<keyword evidence="1" id="KW-1133">Transmembrane helix</keyword>
<dbReference type="RefSeq" id="WP_199295398.1">
    <property type="nucleotide sequence ID" value="NZ_JAMPKK010000032.1"/>
</dbReference>
<dbReference type="InterPro" id="IPR002509">
    <property type="entry name" value="NODB_dom"/>
</dbReference>
<organism evidence="3 4">
    <name type="scientific">Funiculus sociatus GB2-A5</name>
    <dbReference type="NCBI Taxonomy" id="2933946"/>
    <lineage>
        <taxon>Bacteria</taxon>
        <taxon>Bacillati</taxon>
        <taxon>Cyanobacteriota</taxon>
        <taxon>Cyanophyceae</taxon>
        <taxon>Coleofasciculales</taxon>
        <taxon>Coleofasciculaceae</taxon>
        <taxon>Funiculus</taxon>
    </lineage>
</organism>
<reference evidence="3 4" key="1">
    <citation type="submission" date="2022-04" db="EMBL/GenBank/DDBJ databases">
        <title>Positive selection, recombination, and allopatry shape intraspecific diversity of widespread and dominant cyanobacteria.</title>
        <authorList>
            <person name="Wei J."/>
            <person name="Shu W."/>
            <person name="Hu C."/>
        </authorList>
    </citation>
    <scope>NUCLEOTIDE SEQUENCE [LARGE SCALE GENOMIC DNA]</scope>
    <source>
        <strain evidence="3 4">GB2-A5</strain>
    </source>
</reference>
<dbReference type="InterPro" id="IPR050248">
    <property type="entry name" value="Polysacc_deacetylase_ArnD"/>
</dbReference>
<sequence length="311" mass="34568">MAKYDRFSWREKTTLIAVVAAASSFLAGLMLPINRHENHPSILLSATEELGNRNKDKSGTDINALMAQRDEAFNKVFAQLQQEEKDRNLTFSVPKAFQGKVFQEVKLNTNQKVIALTFDDGPSPQGTLQVLEILKKNNIKATFFMIGRNVKNFPHLAKAVVAEGHAVANHTWSHSYHHVNETGAAREIDRTAAIIYEATGVKTALFRPPGGYLNNGLVAYARKKNYAVAMWSSDSMDYRRPSVPVFIKSALKGATSGGMVLMHDGGGNRTRTVQALPQLITEYQKRGYKFVTVPELMEMQDKEVKLAAGKK</sequence>
<protein>
    <submittedName>
        <fullName evidence="3">Polysaccharide deacetylase family protein</fullName>
    </submittedName>
</protein>
<dbReference type="PROSITE" id="PS51677">
    <property type="entry name" value="NODB"/>
    <property type="match status" value="1"/>
</dbReference>
<keyword evidence="1" id="KW-0472">Membrane</keyword>
<keyword evidence="1" id="KW-0812">Transmembrane</keyword>
<evidence type="ECO:0000313" key="3">
    <source>
        <dbReference type="EMBL" id="MEP0865771.1"/>
    </source>
</evidence>
<dbReference type="Pfam" id="PF01522">
    <property type="entry name" value="Polysacc_deac_1"/>
    <property type="match status" value="1"/>
</dbReference>